<proteinExistence type="predicted"/>
<evidence type="ECO:0000256" key="1">
    <source>
        <dbReference type="ARBA" id="ARBA00022801"/>
    </source>
</evidence>
<dbReference type="CDD" id="cd01846">
    <property type="entry name" value="fatty_acyltransferase_like"/>
    <property type="match status" value="1"/>
</dbReference>
<dbReference type="RefSeq" id="WP_069965666.1">
    <property type="nucleotide sequence ID" value="NZ_CM124774.1"/>
</dbReference>
<name>A0A1E5QPZ8_9CYAN</name>
<dbReference type="EMBL" id="MJGC01000032">
    <property type="protein sequence ID" value="OEJ76736.1"/>
    <property type="molecule type" value="Genomic_DNA"/>
</dbReference>
<protein>
    <recommendedName>
        <fullName evidence="3">GDSL family lipase</fullName>
    </recommendedName>
</protein>
<gene>
    <name evidence="2" type="ORF">BH720_02955</name>
</gene>
<dbReference type="STRING" id="1781255.BH720_02955"/>
<dbReference type="PANTHER" id="PTHR45648">
    <property type="entry name" value="GDSL LIPASE/ACYLHYDROLASE FAMILY PROTEIN (AFU_ORTHOLOGUE AFUA_4G14700)"/>
    <property type="match status" value="1"/>
</dbReference>
<keyword evidence="1" id="KW-0378">Hydrolase</keyword>
<dbReference type="Pfam" id="PF00657">
    <property type="entry name" value="Lipase_GDSL"/>
    <property type="match status" value="1"/>
</dbReference>
<dbReference type="GO" id="GO:0016788">
    <property type="term" value="F:hydrolase activity, acting on ester bonds"/>
    <property type="evidence" value="ECO:0007669"/>
    <property type="project" value="InterPro"/>
</dbReference>
<organism evidence="2">
    <name type="scientific">Desertifilum tharense IPPAS B-1220</name>
    <dbReference type="NCBI Taxonomy" id="1781255"/>
    <lineage>
        <taxon>Bacteria</taxon>
        <taxon>Bacillati</taxon>
        <taxon>Cyanobacteriota</taxon>
        <taxon>Cyanophyceae</taxon>
        <taxon>Desertifilales</taxon>
        <taxon>Desertifilaceae</taxon>
        <taxon>Desertifilum</taxon>
    </lineage>
</organism>
<dbReference type="PANTHER" id="PTHR45648:SF22">
    <property type="entry name" value="GDSL LIPASE_ACYLHYDROLASE FAMILY PROTEIN (AFU_ORTHOLOGUE AFUA_4G14700)"/>
    <property type="match status" value="1"/>
</dbReference>
<accession>A0A1E5QPZ8</accession>
<dbReference type="SUPFAM" id="SSF52266">
    <property type="entry name" value="SGNH hydrolase"/>
    <property type="match status" value="1"/>
</dbReference>
<dbReference type="Gene3D" id="3.40.50.1110">
    <property type="entry name" value="SGNH hydrolase"/>
    <property type="match status" value="1"/>
</dbReference>
<dbReference type="InterPro" id="IPR036514">
    <property type="entry name" value="SGNH_hydro_sf"/>
</dbReference>
<comment type="caution">
    <text evidence="2">The sequence shown here is derived from an EMBL/GenBank/DDBJ whole genome shotgun (WGS) entry which is preliminary data.</text>
</comment>
<evidence type="ECO:0008006" key="3">
    <source>
        <dbReference type="Google" id="ProtNLM"/>
    </source>
</evidence>
<dbReference type="OrthoDB" id="5292073at2"/>
<dbReference type="AlphaFoldDB" id="A0A1E5QPZ8"/>
<dbReference type="InterPro" id="IPR051058">
    <property type="entry name" value="GDSL_Est/Lipase"/>
</dbReference>
<dbReference type="InterPro" id="IPR001087">
    <property type="entry name" value="GDSL"/>
</dbReference>
<sequence length="410" mass="44332">MLTDRELFDESFYLSTYADVASAVTARNFTNGYQHFQIHGQFEGRNPSALLDTPYYLQQYPDVAQAFFQSQIVPSQHFVTFGQFEGRNPRAVFDTPFYLASNPDVAQAVGRDLLTGVEHFVRFGQFEGRVPSVLFNQVYVFGDSLSDDGNGFIPTGGQLPPSPPYFQGRFSNGPVWVEQLIPRLGLNLTPQTNVAFGGATSGTFNVNTQLLPAGFPPLPGVQTQIDGYISAANVADPRSLYVVWAGSNDYLGARSTDVQGVLNNIALAITKLTNIGARNIMVPNLPNLGITPLATSLGPEAAQGLTQLSAAHNAGLATLIETLDRNPAVNIIPVDVEGLINQAVTNPADFGFTNVRDPLLVQPSNNPSQYLFWDDLHPTTAAHSFVGDRALRATTALGEVVSIEQARSAR</sequence>
<reference evidence="2" key="1">
    <citation type="submission" date="2016-09" db="EMBL/GenBank/DDBJ databases">
        <title>Draft genome of thermotolerant cyanobacterium Desertifilum sp. strain IPPAS B-1220.</title>
        <authorList>
            <person name="Sinetova M.A."/>
            <person name="Bolakhan K."/>
            <person name="Zayadan B.K."/>
            <person name="Mironov K.S."/>
            <person name="Ustinova V."/>
            <person name="Kupriyanova E.V."/>
            <person name="Sidorov R.A."/>
            <person name="Skrypnik A.N."/>
            <person name="Gogoleva N.E."/>
            <person name="Gogolev Y.V."/>
            <person name="Los D.A."/>
        </authorList>
    </citation>
    <scope>NUCLEOTIDE SEQUENCE [LARGE SCALE GENOMIC DNA]</scope>
    <source>
        <strain evidence="2">IPPAS B-1220</strain>
    </source>
</reference>
<evidence type="ECO:0000313" key="2">
    <source>
        <dbReference type="EMBL" id="OEJ76736.1"/>
    </source>
</evidence>